<dbReference type="Gene3D" id="2.30.30.140">
    <property type="match status" value="1"/>
</dbReference>
<feature type="region of interest" description="Disordered" evidence="3">
    <location>
        <begin position="227"/>
        <end position="452"/>
    </location>
</feature>
<reference evidence="6" key="1">
    <citation type="submission" date="2020-12" db="UniProtKB">
        <authorList>
            <consortium name="WormBaseParasite"/>
        </authorList>
    </citation>
    <scope>IDENTIFICATION</scope>
    <source>
        <strain evidence="6">MHco3</strain>
    </source>
</reference>
<keyword evidence="5" id="KW-1185">Reference proteome</keyword>
<keyword evidence="2" id="KW-0539">Nucleus</keyword>
<feature type="domain" description="Tudor" evidence="4">
    <location>
        <begin position="495"/>
        <end position="546"/>
    </location>
</feature>
<dbReference type="WBParaSite" id="HCON_00158590-00001">
    <property type="protein sequence ID" value="HCON_00158590-00001"/>
    <property type="gene ID" value="HCON_00158590"/>
</dbReference>
<dbReference type="InterPro" id="IPR042470">
    <property type="entry name" value="RMI1_N_C_sf"/>
</dbReference>
<feature type="compositionally biased region" description="Polar residues" evidence="3">
    <location>
        <begin position="304"/>
        <end position="316"/>
    </location>
</feature>
<proteinExistence type="predicted"/>
<feature type="compositionally biased region" description="Polar residues" evidence="3">
    <location>
        <begin position="323"/>
        <end position="335"/>
    </location>
</feature>
<dbReference type="PROSITE" id="PS50304">
    <property type="entry name" value="TUDOR"/>
    <property type="match status" value="1"/>
</dbReference>
<comment type="subcellular location">
    <subcellularLocation>
        <location evidence="1">Nucleus</location>
    </subcellularLocation>
</comment>
<dbReference type="InterPro" id="IPR002999">
    <property type="entry name" value="Tudor"/>
</dbReference>
<dbReference type="Gene3D" id="2.40.50.770">
    <property type="entry name" value="RecQ-mediated genome instability protein Rmi1, C-terminal domain"/>
    <property type="match status" value="1"/>
</dbReference>
<dbReference type="Pfam" id="PF08585">
    <property type="entry name" value="RMI1_N_C"/>
    <property type="match status" value="1"/>
</dbReference>
<feature type="compositionally biased region" description="Basic and acidic residues" evidence="3">
    <location>
        <begin position="336"/>
        <end position="356"/>
    </location>
</feature>
<dbReference type="SMART" id="SM01161">
    <property type="entry name" value="DUF1767"/>
    <property type="match status" value="1"/>
</dbReference>
<evidence type="ECO:0000313" key="6">
    <source>
        <dbReference type="WBParaSite" id="HCON_00158590-00001"/>
    </source>
</evidence>
<protein>
    <submittedName>
        <fullName evidence="6">Tudor domain-containing protein</fullName>
    </submittedName>
</protein>
<dbReference type="AlphaFoldDB" id="A0A7I4YXU4"/>
<dbReference type="PANTHER" id="PTHR13681">
    <property type="entry name" value="SURVIVAL OF MOTOR NEURON-RELATED-SPLICING FACTOR 30-RELATED"/>
    <property type="match status" value="1"/>
</dbReference>
<dbReference type="OMA" id="DMCTIEY"/>
<evidence type="ECO:0000256" key="1">
    <source>
        <dbReference type="ARBA" id="ARBA00004123"/>
    </source>
</evidence>
<dbReference type="InterPro" id="IPR013894">
    <property type="entry name" value="RMI1_OB"/>
</dbReference>
<evidence type="ECO:0000313" key="5">
    <source>
        <dbReference type="Proteomes" id="UP000025227"/>
    </source>
</evidence>
<dbReference type="SUPFAM" id="SSF63748">
    <property type="entry name" value="Tudor/PWWP/MBT"/>
    <property type="match status" value="1"/>
</dbReference>
<feature type="compositionally biased region" description="Polar residues" evidence="3">
    <location>
        <begin position="376"/>
        <end position="427"/>
    </location>
</feature>
<dbReference type="Proteomes" id="UP000025227">
    <property type="component" value="Unplaced"/>
</dbReference>
<dbReference type="PANTHER" id="PTHR13681:SF24">
    <property type="entry name" value="TUDOR DOMAIN-CONTAINING PROTEIN 3"/>
    <property type="match status" value="1"/>
</dbReference>
<dbReference type="GO" id="GO:0005634">
    <property type="term" value="C:nucleus"/>
    <property type="evidence" value="ECO:0007669"/>
    <property type="project" value="UniProtKB-SubCell"/>
</dbReference>
<sequence length="546" mass="61191">MKPESGWYVNEALLAELFEEVPTDLKKLEKKLCDIDIREYGDPCLSNCMNKEVLNGPVVLQLIRYRNVSQPKVKEDVRSSSDVARLSLTDGHTSTSALLLENIKGLNSDTPPGTKLLITGTAPVENGFVILAPRNVMVIGGRVEKLIEKWTIERHSLGESQRNTRSDCKAPKWISFGKRSTATFDSSTKNFKANAAIESTDFDEKDNFEAQRKEIIDAVEEGSTKVFAVPKIQPPPRPAEPNVTRPIKAPVLKERGHDRRSKKGRRRGGDSDDEEVPAEFARPSKPSTLFDFMASNVVPDADTSRTAPRTSNNNPVKQPRESGYQSRQQVNPSSDARNKGDSNYKRNPKPEREQRRLPPQSASYGTNRDRNEKSRNANATSRENYMENNRPQQRVQKSQQRPVTSPQYTARSDNYSQKSNGLTNSRNEYPPSASSAGRSQGSRRDFNSSSQYPRELLANDFSHMRLDGGPRRFESKKPFPSKNNPSLNPQFTAPVWKVGDHCRAPWNDGMYYSATIVNLGPADMCAVRYDDYGNIGTVPQAVLLLV</sequence>
<evidence type="ECO:0000259" key="4">
    <source>
        <dbReference type="PROSITE" id="PS50304"/>
    </source>
</evidence>
<accession>A0A7I4YXU4</accession>
<evidence type="ECO:0000256" key="2">
    <source>
        <dbReference type="ARBA" id="ARBA00023242"/>
    </source>
</evidence>
<dbReference type="SMART" id="SM00333">
    <property type="entry name" value="TUDOR"/>
    <property type="match status" value="1"/>
</dbReference>
<evidence type="ECO:0000256" key="3">
    <source>
        <dbReference type="SAM" id="MobiDB-lite"/>
    </source>
</evidence>
<organism evidence="5 6">
    <name type="scientific">Haemonchus contortus</name>
    <name type="common">Barber pole worm</name>
    <dbReference type="NCBI Taxonomy" id="6289"/>
    <lineage>
        <taxon>Eukaryota</taxon>
        <taxon>Metazoa</taxon>
        <taxon>Ecdysozoa</taxon>
        <taxon>Nematoda</taxon>
        <taxon>Chromadorea</taxon>
        <taxon>Rhabditida</taxon>
        <taxon>Rhabditina</taxon>
        <taxon>Rhabditomorpha</taxon>
        <taxon>Strongyloidea</taxon>
        <taxon>Trichostrongylidae</taxon>
        <taxon>Haemonchus</taxon>
    </lineage>
</organism>
<name>A0A7I4YXU4_HAECO</name>
<dbReference type="OrthoDB" id="434939at2759"/>